<evidence type="ECO:0000259" key="6">
    <source>
        <dbReference type="Pfam" id="PF01490"/>
    </source>
</evidence>
<feature type="transmembrane region" description="Helical" evidence="5">
    <location>
        <begin position="165"/>
        <end position="184"/>
    </location>
</feature>
<dbReference type="GO" id="GO:0005774">
    <property type="term" value="C:vacuolar membrane"/>
    <property type="evidence" value="ECO:0007669"/>
    <property type="project" value="TreeGrafter"/>
</dbReference>
<dbReference type="PANTHER" id="PTHR22950:SF349">
    <property type="entry name" value="AMINO ACID TRANSPORTER TRANSMEMBRANE DOMAIN-CONTAINING PROTEIN"/>
    <property type="match status" value="1"/>
</dbReference>
<protein>
    <submittedName>
        <fullName evidence="7">Solute carrier family 36</fullName>
    </submittedName>
</protein>
<sequence>MTIEQESVVVEMNYDDIAETKPEVSKKSSSFEAFWNIIKTFAGAGTFALPWAIKQSGAITGIIGIIILALIGNYTMKLLVKVRKYVQNNSGYTPKELVPVEAFPKPESPISKPKGLYTYIDMGYEALGNPGAILIYFLLCTCNLGGCTVYLVFIGKLMNSMVPVLADRIWMLIAMAILIPISWIRNYKYMSIVSFLGIASLYTAAGSVVIYGFIERSHEMNWPWMYGSSSFINIKTLPLFFGVALFLFNNHTSVLPIEQNMENRRKYPMTLNFSYFFVAATNLIFAVLCFCFFGVGIEDDVTKNLPNDSYWVYAIKSLLCVELIFSYGVIMMPVTEAVVEKKILKDSNRSTWRYVILSAAFRTCVALVTLVVAEIFGGRFALVMSFIGGISPNALGFITPSLFYLIIMKGKYGWPTLVFNIMIMILGFVGMIWNSVLVIEELVTQIKNGTF</sequence>
<feature type="transmembrane region" description="Helical" evidence="5">
    <location>
        <begin position="310"/>
        <end position="334"/>
    </location>
</feature>
<keyword evidence="8" id="KW-1185">Reference proteome</keyword>
<reference evidence="7 8" key="1">
    <citation type="submission" date="2024-03" db="EMBL/GenBank/DDBJ databases">
        <title>The Acrasis kona genome and developmental transcriptomes reveal deep origins of eukaryotic multicellular pathways.</title>
        <authorList>
            <person name="Sheikh S."/>
            <person name="Fu C.-J."/>
            <person name="Brown M.W."/>
            <person name="Baldauf S.L."/>
        </authorList>
    </citation>
    <scope>NUCLEOTIDE SEQUENCE [LARGE SCALE GENOMIC DNA]</scope>
    <source>
        <strain evidence="7 8">ATCC MYA-3509</strain>
    </source>
</reference>
<organism evidence="7 8">
    <name type="scientific">Acrasis kona</name>
    <dbReference type="NCBI Taxonomy" id="1008807"/>
    <lineage>
        <taxon>Eukaryota</taxon>
        <taxon>Discoba</taxon>
        <taxon>Heterolobosea</taxon>
        <taxon>Tetramitia</taxon>
        <taxon>Eutetramitia</taxon>
        <taxon>Acrasidae</taxon>
        <taxon>Acrasis</taxon>
    </lineage>
</organism>
<feature type="transmembrane region" description="Helical" evidence="5">
    <location>
        <begin position="33"/>
        <end position="53"/>
    </location>
</feature>
<feature type="transmembrane region" description="Helical" evidence="5">
    <location>
        <begin position="132"/>
        <end position="153"/>
    </location>
</feature>
<dbReference type="Pfam" id="PF01490">
    <property type="entry name" value="Aa_trans"/>
    <property type="match status" value="1"/>
</dbReference>
<comment type="subcellular location">
    <subcellularLocation>
        <location evidence="1">Membrane</location>
        <topology evidence="1">Multi-pass membrane protein</topology>
    </subcellularLocation>
</comment>
<dbReference type="EMBL" id="JAOPGA020000802">
    <property type="protein sequence ID" value="KAL0481968.1"/>
    <property type="molecule type" value="Genomic_DNA"/>
</dbReference>
<feature type="domain" description="Amino acid transporter transmembrane" evidence="6">
    <location>
        <begin position="27"/>
        <end position="439"/>
    </location>
</feature>
<evidence type="ECO:0000256" key="2">
    <source>
        <dbReference type="ARBA" id="ARBA00022692"/>
    </source>
</evidence>
<feature type="transmembrane region" description="Helical" evidence="5">
    <location>
        <begin position="354"/>
        <end position="376"/>
    </location>
</feature>
<evidence type="ECO:0000313" key="8">
    <source>
        <dbReference type="Proteomes" id="UP001431209"/>
    </source>
</evidence>
<feature type="transmembrane region" description="Helical" evidence="5">
    <location>
        <begin position="269"/>
        <end position="295"/>
    </location>
</feature>
<feature type="transmembrane region" description="Helical" evidence="5">
    <location>
        <begin position="382"/>
        <end position="405"/>
    </location>
</feature>
<evidence type="ECO:0000256" key="3">
    <source>
        <dbReference type="ARBA" id="ARBA00022989"/>
    </source>
</evidence>
<feature type="transmembrane region" description="Helical" evidence="5">
    <location>
        <begin position="226"/>
        <end position="248"/>
    </location>
</feature>
<gene>
    <name evidence="7" type="ORF">AKO1_013172</name>
</gene>
<feature type="transmembrane region" description="Helical" evidence="5">
    <location>
        <begin position="417"/>
        <end position="439"/>
    </location>
</feature>
<evidence type="ECO:0000256" key="5">
    <source>
        <dbReference type="SAM" id="Phobius"/>
    </source>
</evidence>
<feature type="transmembrane region" description="Helical" evidence="5">
    <location>
        <begin position="59"/>
        <end position="80"/>
    </location>
</feature>
<keyword evidence="4 5" id="KW-0472">Membrane</keyword>
<dbReference type="GO" id="GO:0015179">
    <property type="term" value="F:L-amino acid transmembrane transporter activity"/>
    <property type="evidence" value="ECO:0007669"/>
    <property type="project" value="TreeGrafter"/>
</dbReference>
<dbReference type="InterPro" id="IPR013057">
    <property type="entry name" value="AA_transpt_TM"/>
</dbReference>
<feature type="transmembrane region" description="Helical" evidence="5">
    <location>
        <begin position="191"/>
        <end position="214"/>
    </location>
</feature>
<keyword evidence="3 5" id="KW-1133">Transmembrane helix</keyword>
<accession>A0AAW2YWZ0</accession>
<evidence type="ECO:0000313" key="7">
    <source>
        <dbReference type="EMBL" id="KAL0481968.1"/>
    </source>
</evidence>
<name>A0AAW2YWZ0_9EUKA</name>
<evidence type="ECO:0000256" key="1">
    <source>
        <dbReference type="ARBA" id="ARBA00004141"/>
    </source>
</evidence>
<keyword evidence="2 5" id="KW-0812">Transmembrane</keyword>
<proteinExistence type="predicted"/>
<dbReference type="Proteomes" id="UP001431209">
    <property type="component" value="Unassembled WGS sequence"/>
</dbReference>
<evidence type="ECO:0000256" key="4">
    <source>
        <dbReference type="ARBA" id="ARBA00023136"/>
    </source>
</evidence>
<dbReference type="PANTHER" id="PTHR22950">
    <property type="entry name" value="AMINO ACID TRANSPORTER"/>
    <property type="match status" value="1"/>
</dbReference>
<comment type="caution">
    <text evidence="7">The sequence shown here is derived from an EMBL/GenBank/DDBJ whole genome shotgun (WGS) entry which is preliminary data.</text>
</comment>
<dbReference type="AlphaFoldDB" id="A0AAW2YWZ0"/>